<keyword evidence="9" id="KW-0560">Oxidoreductase</keyword>
<dbReference type="PANTHER" id="PTHR32361">
    <property type="entry name" value="FERRIC/CUPRIC REDUCTASE TRANSMEMBRANE COMPONENT"/>
    <property type="match status" value="1"/>
</dbReference>
<comment type="catalytic activity">
    <reaction evidence="12">
        <text>2 a Fe(II)-siderophore + NADP(+) + H(+) = 2 a Fe(III)-siderophore + NADPH</text>
        <dbReference type="Rhea" id="RHEA:28795"/>
        <dbReference type="Rhea" id="RHEA-COMP:11342"/>
        <dbReference type="Rhea" id="RHEA-COMP:11344"/>
        <dbReference type="ChEBI" id="CHEBI:15378"/>
        <dbReference type="ChEBI" id="CHEBI:29033"/>
        <dbReference type="ChEBI" id="CHEBI:29034"/>
        <dbReference type="ChEBI" id="CHEBI:57783"/>
        <dbReference type="ChEBI" id="CHEBI:58349"/>
        <dbReference type="EC" id="1.16.1.9"/>
    </reaction>
</comment>
<organism evidence="16 17">
    <name type="scientific">Gomphillus americanus</name>
    <dbReference type="NCBI Taxonomy" id="1940652"/>
    <lineage>
        <taxon>Eukaryota</taxon>
        <taxon>Fungi</taxon>
        <taxon>Dikarya</taxon>
        <taxon>Ascomycota</taxon>
        <taxon>Pezizomycotina</taxon>
        <taxon>Lecanoromycetes</taxon>
        <taxon>OSLEUM clade</taxon>
        <taxon>Ostropomycetidae</taxon>
        <taxon>Ostropales</taxon>
        <taxon>Graphidaceae</taxon>
        <taxon>Gomphilloideae</taxon>
        <taxon>Gomphillus</taxon>
    </lineage>
</organism>
<sequence>MPSLADIRVLLQSDIVPHLSPHGLFPDQSSSVSQNPSNDQLRAHLSIRSLVESGLHPLQELVARINVPLNGSSSAAQNASALQDPFSAAGQYSLAWTYFCVVILAAALALHIYRLWTDKIRRALHKENAENVAGKASLPMSPDDDYEMYNLKTNNSVNRLFPRGPAPTDHETDIDSALYVPMVDKIFALVRWVIYRPIKPIRFGKRRQFFPSIGVILISLASLALVVVYSLVPRPLFYQSISFGSPPLAIRAGMFSVATIPWIIAISMKANFVSVLTGLGHERLNVLHRWLGYICLVLALIHVIPFYITPVWKDGAEAIFRGRGYFWGVSYPYTTGLAAFASLVLLCTHSLSFIRSRMYELFVIVHTPLSVVFLGFMFWHCGNALISWSFLWATVGIWVGSLIFRLYYQNWVYFWRNSFLCGEESAITILPENAVKITIPSQMKWKPGQFVYLRMPGISFLENHPFTIASLCSDDFMSEYGDAYRDMVLVFRPFSGFTRKVVEAHDRYGPSQTYRAFLDGPYGGMQRELISFDTVVFIAGGSGITAIISHLLLLIKKMREGSAVTKQVHVIWAMRRPETAEWFKEELRICRQFAPPDSVHCQFFITAAKRVQPDVKTSKSAEKSASDLLSKPTGSRPNSYLHEKVNDAFQGIASKRNSALIREAAGGDPIKEKQLLAETEDEIRPMPQAFISPPYQGINDPAPTFSPPPKRASSRPQQSMHLTLQSAPQSPSQLSPTTGKGPAPNFSRRDRPMSMKIEIPTEKTVASFDFGFPSTPTVLQKSLMRFAFMPGLGTNAGSKRGWHTEYGRPDIPYMLRQLHKTEFSKRNCIFVCGPSSMRIDVQQCVAGLQSGIWNGNGKVDEIFMHTENYSI</sequence>
<keyword evidence="10" id="KW-0406">Ion transport</keyword>
<keyword evidence="11 14" id="KW-0472">Membrane</keyword>
<feature type="region of interest" description="Disordered" evidence="13">
    <location>
        <begin position="688"/>
        <end position="752"/>
    </location>
</feature>
<feature type="transmembrane region" description="Helical" evidence="14">
    <location>
        <begin position="535"/>
        <end position="555"/>
    </location>
</feature>
<feature type="transmembrane region" description="Helical" evidence="14">
    <location>
        <begin position="290"/>
        <end position="312"/>
    </location>
</feature>
<dbReference type="Gene3D" id="3.40.50.80">
    <property type="entry name" value="Nucleotide-binding domain of ferredoxin-NADP reductase (FNR) module"/>
    <property type="match status" value="2"/>
</dbReference>
<dbReference type="EC" id="1.16.1.9" evidence="3"/>
<reference evidence="16" key="1">
    <citation type="submission" date="2021-03" db="EMBL/GenBank/DDBJ databases">
        <authorList>
            <person name="Tagirdzhanova G."/>
        </authorList>
    </citation>
    <scope>NUCLEOTIDE SEQUENCE</scope>
</reference>
<evidence type="ECO:0000256" key="5">
    <source>
        <dbReference type="ARBA" id="ARBA00022475"/>
    </source>
</evidence>
<dbReference type="PROSITE" id="PS51384">
    <property type="entry name" value="FAD_FR"/>
    <property type="match status" value="1"/>
</dbReference>
<evidence type="ECO:0000256" key="13">
    <source>
        <dbReference type="SAM" id="MobiDB-lite"/>
    </source>
</evidence>
<keyword evidence="6 14" id="KW-0812">Transmembrane</keyword>
<evidence type="ECO:0000313" key="16">
    <source>
        <dbReference type="EMBL" id="CAF9906650.1"/>
    </source>
</evidence>
<accession>A0A8H3I7Y3</accession>
<dbReference type="EMBL" id="CAJPDQ010000003">
    <property type="protein sequence ID" value="CAF9906650.1"/>
    <property type="molecule type" value="Genomic_DNA"/>
</dbReference>
<dbReference type="InterPro" id="IPR051410">
    <property type="entry name" value="Ferric/Cupric_Reductase"/>
</dbReference>
<feature type="transmembrane region" description="Helical" evidence="14">
    <location>
        <begin position="359"/>
        <end position="379"/>
    </location>
</feature>
<dbReference type="GO" id="GO:0005886">
    <property type="term" value="C:plasma membrane"/>
    <property type="evidence" value="ECO:0007669"/>
    <property type="project" value="UniProtKB-SubCell"/>
</dbReference>
<dbReference type="Pfam" id="PF08022">
    <property type="entry name" value="FAD_binding_8"/>
    <property type="match status" value="1"/>
</dbReference>
<feature type="transmembrane region" description="Helical" evidence="14">
    <location>
        <begin position="324"/>
        <end position="347"/>
    </location>
</feature>
<keyword evidence="7" id="KW-0249">Electron transport</keyword>
<dbReference type="Pfam" id="PF08030">
    <property type="entry name" value="NAD_binding_6"/>
    <property type="match status" value="1"/>
</dbReference>
<dbReference type="GO" id="GO:0006879">
    <property type="term" value="P:intracellular iron ion homeostasis"/>
    <property type="evidence" value="ECO:0007669"/>
    <property type="project" value="TreeGrafter"/>
</dbReference>
<feature type="transmembrane region" description="Helical" evidence="14">
    <location>
        <begin position="385"/>
        <end position="408"/>
    </location>
</feature>
<evidence type="ECO:0000256" key="7">
    <source>
        <dbReference type="ARBA" id="ARBA00022982"/>
    </source>
</evidence>
<dbReference type="InterPro" id="IPR039261">
    <property type="entry name" value="FNR_nucleotide-bd"/>
</dbReference>
<feature type="domain" description="FAD-binding FR-type" evidence="15">
    <location>
        <begin position="413"/>
        <end position="528"/>
    </location>
</feature>
<dbReference type="OrthoDB" id="167398at2759"/>
<feature type="transmembrane region" description="Helical" evidence="14">
    <location>
        <begin position="209"/>
        <end position="232"/>
    </location>
</feature>
<evidence type="ECO:0000256" key="4">
    <source>
        <dbReference type="ARBA" id="ARBA00022448"/>
    </source>
</evidence>
<dbReference type="GO" id="GO:0052851">
    <property type="term" value="F:ferric-chelate reductase (NADPH) activity"/>
    <property type="evidence" value="ECO:0007669"/>
    <property type="project" value="UniProtKB-EC"/>
</dbReference>
<dbReference type="GO" id="GO:0006826">
    <property type="term" value="P:iron ion transport"/>
    <property type="evidence" value="ECO:0007669"/>
    <property type="project" value="UniProtKB-ARBA"/>
</dbReference>
<evidence type="ECO:0000256" key="14">
    <source>
        <dbReference type="SAM" id="Phobius"/>
    </source>
</evidence>
<dbReference type="SUPFAM" id="SSF52343">
    <property type="entry name" value="Ferredoxin reductase-like, C-terminal NADP-linked domain"/>
    <property type="match status" value="1"/>
</dbReference>
<keyword evidence="17" id="KW-1185">Reference proteome</keyword>
<dbReference type="AlphaFoldDB" id="A0A8H3I7Y3"/>
<dbReference type="SFLD" id="SFLDG01168">
    <property type="entry name" value="Ferric_reductase_subgroup_(FRE"/>
    <property type="match status" value="1"/>
</dbReference>
<dbReference type="InterPro" id="IPR013112">
    <property type="entry name" value="FAD-bd_8"/>
</dbReference>
<dbReference type="SUPFAM" id="SSF63380">
    <property type="entry name" value="Riboflavin synthase domain-like"/>
    <property type="match status" value="1"/>
</dbReference>
<dbReference type="CDD" id="cd06186">
    <property type="entry name" value="NOX_Duox_like_FAD_NADP"/>
    <property type="match status" value="1"/>
</dbReference>
<dbReference type="Proteomes" id="UP000664169">
    <property type="component" value="Unassembled WGS sequence"/>
</dbReference>
<evidence type="ECO:0000256" key="2">
    <source>
        <dbReference type="ARBA" id="ARBA00006278"/>
    </source>
</evidence>
<evidence type="ECO:0000256" key="11">
    <source>
        <dbReference type="ARBA" id="ARBA00023136"/>
    </source>
</evidence>
<evidence type="ECO:0000313" key="17">
    <source>
        <dbReference type="Proteomes" id="UP000664169"/>
    </source>
</evidence>
<evidence type="ECO:0000256" key="8">
    <source>
        <dbReference type="ARBA" id="ARBA00022989"/>
    </source>
</evidence>
<evidence type="ECO:0000256" key="12">
    <source>
        <dbReference type="ARBA" id="ARBA00048483"/>
    </source>
</evidence>
<gene>
    <name evidence="16" type="ORF">GOMPHAMPRED_004835</name>
</gene>
<dbReference type="InterPro" id="IPR013121">
    <property type="entry name" value="Fe_red_NAD-bd_6"/>
</dbReference>
<feature type="transmembrane region" description="Helical" evidence="14">
    <location>
        <begin position="252"/>
        <end position="278"/>
    </location>
</feature>
<evidence type="ECO:0000259" key="15">
    <source>
        <dbReference type="PROSITE" id="PS51384"/>
    </source>
</evidence>
<evidence type="ECO:0000256" key="1">
    <source>
        <dbReference type="ARBA" id="ARBA00004651"/>
    </source>
</evidence>
<feature type="transmembrane region" description="Helical" evidence="14">
    <location>
        <begin position="95"/>
        <end position="116"/>
    </location>
</feature>
<dbReference type="PANTHER" id="PTHR32361:SF23">
    <property type="entry name" value="FERRIC-CHELATE REDUCTASE"/>
    <property type="match status" value="1"/>
</dbReference>
<dbReference type="SFLD" id="SFLDS00052">
    <property type="entry name" value="Ferric_Reductase_Domain"/>
    <property type="match status" value="1"/>
</dbReference>
<comment type="subcellular location">
    <subcellularLocation>
        <location evidence="1">Cell membrane</location>
        <topology evidence="1">Multi-pass membrane protein</topology>
    </subcellularLocation>
</comment>
<dbReference type="Pfam" id="PF01794">
    <property type="entry name" value="Ferric_reduct"/>
    <property type="match status" value="1"/>
</dbReference>
<proteinExistence type="inferred from homology"/>
<comment type="caution">
    <text evidence="16">The sequence shown here is derived from an EMBL/GenBank/DDBJ whole genome shotgun (WGS) entry which is preliminary data.</text>
</comment>
<feature type="region of interest" description="Disordered" evidence="13">
    <location>
        <begin position="615"/>
        <end position="640"/>
    </location>
</feature>
<evidence type="ECO:0000256" key="10">
    <source>
        <dbReference type="ARBA" id="ARBA00023065"/>
    </source>
</evidence>
<dbReference type="GO" id="GO:0015677">
    <property type="term" value="P:copper ion import"/>
    <property type="evidence" value="ECO:0007669"/>
    <property type="project" value="TreeGrafter"/>
</dbReference>
<keyword evidence="4" id="KW-0813">Transport</keyword>
<dbReference type="InterPro" id="IPR017938">
    <property type="entry name" value="Riboflavin_synthase-like_b-brl"/>
</dbReference>
<dbReference type="InterPro" id="IPR013130">
    <property type="entry name" value="Fe3_Rdtase_TM_dom"/>
</dbReference>
<evidence type="ECO:0000256" key="9">
    <source>
        <dbReference type="ARBA" id="ARBA00023002"/>
    </source>
</evidence>
<evidence type="ECO:0000256" key="6">
    <source>
        <dbReference type="ARBA" id="ARBA00022692"/>
    </source>
</evidence>
<feature type="compositionally biased region" description="Basic and acidic residues" evidence="13">
    <location>
        <begin position="615"/>
        <end position="625"/>
    </location>
</feature>
<protein>
    <recommendedName>
        <fullName evidence="3">ferric-chelate reductase (NADPH)</fullName>
        <ecNumber evidence="3">1.16.1.9</ecNumber>
    </recommendedName>
</protein>
<keyword evidence="8 14" id="KW-1133">Transmembrane helix</keyword>
<keyword evidence="5" id="KW-1003">Cell membrane</keyword>
<evidence type="ECO:0000256" key="3">
    <source>
        <dbReference type="ARBA" id="ARBA00012668"/>
    </source>
</evidence>
<dbReference type="InterPro" id="IPR017927">
    <property type="entry name" value="FAD-bd_FR_type"/>
</dbReference>
<name>A0A8H3I7Y3_9LECA</name>
<feature type="compositionally biased region" description="Low complexity" evidence="13">
    <location>
        <begin position="722"/>
        <end position="738"/>
    </location>
</feature>
<comment type="similarity">
    <text evidence="2">Belongs to the ferric reductase (FRE) family.</text>
</comment>